<evidence type="ECO:0000259" key="2">
    <source>
        <dbReference type="PROSITE" id="PS50174"/>
    </source>
</evidence>
<evidence type="ECO:0000313" key="3">
    <source>
        <dbReference type="EMBL" id="GFT23220.1"/>
    </source>
</evidence>
<dbReference type="PROSITE" id="PS50174">
    <property type="entry name" value="G_PATCH"/>
    <property type="match status" value="1"/>
</dbReference>
<dbReference type="EMBL" id="BMAW01059849">
    <property type="protein sequence ID" value="GFT23220.1"/>
    <property type="molecule type" value="Genomic_DNA"/>
</dbReference>
<feature type="domain" description="G-patch" evidence="2">
    <location>
        <begin position="478"/>
        <end position="524"/>
    </location>
</feature>
<dbReference type="AlphaFoldDB" id="A0A8X6NMI7"/>
<dbReference type="InterPro" id="IPR051189">
    <property type="entry name" value="Splicing_assoc_domain"/>
</dbReference>
<dbReference type="GO" id="GO:0003676">
    <property type="term" value="F:nucleic acid binding"/>
    <property type="evidence" value="ECO:0007669"/>
    <property type="project" value="InterPro"/>
</dbReference>
<gene>
    <name evidence="3" type="primary">AVEN_252509_1</name>
    <name evidence="3" type="ORF">NPIL_394521</name>
</gene>
<protein>
    <submittedName>
        <fullName evidence="3">G-patch domain-containing protein</fullName>
    </submittedName>
</protein>
<sequence length="560" mass="62420">MSISSMSECRLKLRSAIYYQFKSFASCDTALVDVFFMEKYIIKKIEALCFLSSDSESMDELSKDLNDALDASSDIQNIDSARKLKCRTHTKTKTGPILGSYLAKSSLLKSDDSESSLDIWIQGQMDFSTNGSYHHTDTDDKLGKLNSHEYPLTAWRQYAANLGESDSLNENFNQSRESRRKRKFKRMTVDPPYVAEKDSETLPCVTIFSQKSKRLRNLKSSKMSKLYVKSSKLAKIKSVSQLPSKMKEYDMDFKNTATSSGKRKRCAHERSVECNGCDCKGMNAGKGIASYPCRHLECSNSKSHDFNSSGLSSSESECEVLTNDESREADDEHSDFFQESGPTYGVPSFSHWWDDDDLIPDDDQFSDKKFAALLSEKYPDLQETAKKLYAANAERLKQRGRQIRSGRRRLGNRMVSSGCNTDEIIPYQHFSNEDICFSASVDSCLTKTIPNEKKKRKKMPSSVSVHGFGEIPTTSIPETSLGFQALKNIGWIPSTGLGRSGEGIISPVKTSVTDGKRGLGFVSKKGENILSSSAAYASTCSPPPPPPSPQSLVIKKENHV</sequence>
<keyword evidence="4" id="KW-1185">Reference proteome</keyword>
<name>A0A8X6NMI7_NEPPI</name>
<dbReference type="OrthoDB" id="6095487at2759"/>
<comment type="caution">
    <text evidence="3">The sequence shown here is derived from an EMBL/GenBank/DDBJ whole genome shotgun (WGS) entry which is preliminary data.</text>
</comment>
<organism evidence="3 4">
    <name type="scientific">Nephila pilipes</name>
    <name type="common">Giant wood spider</name>
    <name type="synonym">Nephila maculata</name>
    <dbReference type="NCBI Taxonomy" id="299642"/>
    <lineage>
        <taxon>Eukaryota</taxon>
        <taxon>Metazoa</taxon>
        <taxon>Ecdysozoa</taxon>
        <taxon>Arthropoda</taxon>
        <taxon>Chelicerata</taxon>
        <taxon>Arachnida</taxon>
        <taxon>Araneae</taxon>
        <taxon>Araneomorphae</taxon>
        <taxon>Entelegynae</taxon>
        <taxon>Araneoidea</taxon>
        <taxon>Nephilidae</taxon>
        <taxon>Nephila</taxon>
    </lineage>
</organism>
<reference evidence="3" key="1">
    <citation type="submission" date="2020-08" db="EMBL/GenBank/DDBJ databases">
        <title>Multicomponent nature underlies the extraordinary mechanical properties of spider dragline silk.</title>
        <authorList>
            <person name="Kono N."/>
            <person name="Nakamura H."/>
            <person name="Mori M."/>
            <person name="Yoshida Y."/>
            <person name="Ohtoshi R."/>
            <person name="Malay A.D."/>
            <person name="Moran D.A.P."/>
            <person name="Tomita M."/>
            <person name="Numata K."/>
            <person name="Arakawa K."/>
        </authorList>
    </citation>
    <scope>NUCLEOTIDE SEQUENCE</scope>
</reference>
<evidence type="ECO:0000313" key="4">
    <source>
        <dbReference type="Proteomes" id="UP000887013"/>
    </source>
</evidence>
<dbReference type="Proteomes" id="UP000887013">
    <property type="component" value="Unassembled WGS sequence"/>
</dbReference>
<evidence type="ECO:0000256" key="1">
    <source>
        <dbReference type="SAM" id="MobiDB-lite"/>
    </source>
</evidence>
<feature type="region of interest" description="Disordered" evidence="1">
    <location>
        <begin position="535"/>
        <end position="560"/>
    </location>
</feature>
<dbReference type="SMART" id="SM00443">
    <property type="entry name" value="G_patch"/>
    <property type="match status" value="1"/>
</dbReference>
<dbReference type="Pfam" id="PF01585">
    <property type="entry name" value="G-patch"/>
    <property type="match status" value="1"/>
</dbReference>
<dbReference type="InterPro" id="IPR000467">
    <property type="entry name" value="G_patch_dom"/>
</dbReference>
<accession>A0A8X6NMI7</accession>
<dbReference type="PANTHER" id="PTHR14195">
    <property type="entry name" value="G PATCH DOMAIN CONTAINING PROTEIN 2"/>
    <property type="match status" value="1"/>
</dbReference>
<proteinExistence type="predicted"/>